<dbReference type="KEGG" id="pco:PHACADRAFT_251880"/>
<evidence type="ECO:0000313" key="3">
    <source>
        <dbReference type="Proteomes" id="UP000008370"/>
    </source>
</evidence>
<feature type="compositionally biased region" description="Low complexity" evidence="1">
    <location>
        <begin position="9"/>
        <end position="40"/>
    </location>
</feature>
<accession>K5WF90</accession>
<dbReference type="AlphaFoldDB" id="K5WF90"/>
<dbReference type="OrthoDB" id="3267542at2759"/>
<protein>
    <submittedName>
        <fullName evidence="2">Uncharacterized protein</fullName>
    </submittedName>
</protein>
<dbReference type="GeneID" id="18915349"/>
<dbReference type="HOGENOM" id="CLU_1896952_0_0_1"/>
<dbReference type="InParanoid" id="K5WF90"/>
<keyword evidence="3" id="KW-1185">Reference proteome</keyword>
<dbReference type="EMBL" id="JH930470">
    <property type="protein sequence ID" value="EKM57955.1"/>
    <property type="molecule type" value="Genomic_DNA"/>
</dbReference>
<evidence type="ECO:0000313" key="2">
    <source>
        <dbReference type="EMBL" id="EKM57955.1"/>
    </source>
</evidence>
<reference evidence="2 3" key="1">
    <citation type="journal article" date="2012" name="BMC Genomics">
        <title>Comparative genomics of the white-rot fungi, Phanerochaete carnosa and P. chrysosporium, to elucidate the genetic basis of the distinct wood types they colonize.</title>
        <authorList>
            <person name="Suzuki H."/>
            <person name="MacDonald J."/>
            <person name="Syed K."/>
            <person name="Salamov A."/>
            <person name="Hori C."/>
            <person name="Aerts A."/>
            <person name="Henrissat B."/>
            <person name="Wiebenga A."/>
            <person name="vanKuyk P.A."/>
            <person name="Barry K."/>
            <person name="Lindquist E."/>
            <person name="LaButti K."/>
            <person name="Lapidus A."/>
            <person name="Lucas S."/>
            <person name="Coutinho P."/>
            <person name="Gong Y."/>
            <person name="Samejima M."/>
            <person name="Mahadevan R."/>
            <person name="Abou-Zaid M."/>
            <person name="de Vries R.P."/>
            <person name="Igarashi K."/>
            <person name="Yadav J.S."/>
            <person name="Grigoriev I.V."/>
            <person name="Master E.R."/>
        </authorList>
    </citation>
    <scope>NUCLEOTIDE SEQUENCE [LARGE SCALE GENOMIC DNA]</scope>
    <source>
        <strain evidence="2 3">HHB-10118-sp</strain>
    </source>
</reference>
<proteinExistence type="predicted"/>
<evidence type="ECO:0000256" key="1">
    <source>
        <dbReference type="SAM" id="MobiDB-lite"/>
    </source>
</evidence>
<dbReference type="RefSeq" id="XP_007393288.1">
    <property type="nucleotide sequence ID" value="XM_007393226.1"/>
</dbReference>
<feature type="region of interest" description="Disordered" evidence="1">
    <location>
        <begin position="1"/>
        <end position="40"/>
    </location>
</feature>
<gene>
    <name evidence="2" type="ORF">PHACADRAFT_251880</name>
</gene>
<dbReference type="Proteomes" id="UP000008370">
    <property type="component" value="Unassembled WGS sequence"/>
</dbReference>
<sequence length="134" mass="14361">MTSSCTDTSARSASPSASDSGFSESSHTSASSSPARRPSNSFRLVRSTVEEANAFILVPAPVPYVESISSLARAKAPSNPKSRQARALLLVGPALEYLRHPRVRIAKGARVHPYRVVPHCSRRTEMSTPSGSRI</sequence>
<name>K5WF90_PHACS</name>
<organism evidence="2 3">
    <name type="scientific">Phanerochaete carnosa (strain HHB-10118-sp)</name>
    <name type="common">White-rot fungus</name>
    <name type="synonym">Peniophora carnosa</name>
    <dbReference type="NCBI Taxonomy" id="650164"/>
    <lineage>
        <taxon>Eukaryota</taxon>
        <taxon>Fungi</taxon>
        <taxon>Dikarya</taxon>
        <taxon>Basidiomycota</taxon>
        <taxon>Agaricomycotina</taxon>
        <taxon>Agaricomycetes</taxon>
        <taxon>Polyporales</taxon>
        <taxon>Phanerochaetaceae</taxon>
        <taxon>Phanerochaete</taxon>
    </lineage>
</organism>